<evidence type="ECO:0000256" key="2">
    <source>
        <dbReference type="ARBA" id="ARBA00022649"/>
    </source>
</evidence>
<sequence length="117" mass="12193">MVNRGGLWWADLGVPRGSGPGLRRPVLVVSSDDFNASRLGTVVVAVITSNVRLAAMPGNVLLPPEASGLDRASVVNVTQLMTIDRRELEDPIGDLPAWTLAQVDAGLAGVLGLAVRG</sequence>
<keyword evidence="5" id="KW-1185">Reference proteome</keyword>
<keyword evidence="3" id="KW-0540">Nuclease</keyword>
<dbReference type="PIRSF" id="PIRSF033490">
    <property type="entry name" value="MazF"/>
    <property type="match status" value="1"/>
</dbReference>
<dbReference type="InterPro" id="IPR003477">
    <property type="entry name" value="PemK-like"/>
</dbReference>
<dbReference type="PANTHER" id="PTHR33988:SF2">
    <property type="entry name" value="ENDORIBONUCLEASE MAZF"/>
    <property type="match status" value="1"/>
</dbReference>
<dbReference type="SUPFAM" id="SSF50118">
    <property type="entry name" value="Cell growth inhibitor/plasmid maintenance toxic component"/>
    <property type="match status" value="1"/>
</dbReference>
<dbReference type="EMBL" id="JAXAVX010000005">
    <property type="protein sequence ID" value="MDX8152175.1"/>
    <property type="molecule type" value="Genomic_DNA"/>
</dbReference>
<protein>
    <recommendedName>
        <fullName evidence="3">mRNA interferase</fullName>
        <ecNumber evidence="3">3.1.-.-</ecNumber>
    </recommendedName>
</protein>
<keyword evidence="3 4" id="KW-0378">Hydrolase</keyword>
<dbReference type="PANTHER" id="PTHR33988">
    <property type="entry name" value="ENDORIBONUCLEASE MAZF-RELATED"/>
    <property type="match status" value="1"/>
</dbReference>
<keyword evidence="3" id="KW-0255">Endonuclease</keyword>
<keyword evidence="2" id="KW-1277">Toxin-antitoxin system</keyword>
<dbReference type="InterPro" id="IPR011067">
    <property type="entry name" value="Plasmid_toxin/cell-grow_inhib"/>
</dbReference>
<dbReference type="GO" id="GO:0016787">
    <property type="term" value="F:hydrolase activity"/>
    <property type="evidence" value="ECO:0007669"/>
    <property type="project" value="UniProtKB-KW"/>
</dbReference>
<proteinExistence type="inferred from homology"/>
<comment type="similarity">
    <text evidence="1 3">Belongs to the PemK/MazF family.</text>
</comment>
<reference evidence="4 5" key="1">
    <citation type="submission" date="2023-11" db="EMBL/GenBank/DDBJ databases">
        <authorList>
            <person name="Xu M."/>
            <person name="Jiang T."/>
        </authorList>
    </citation>
    <scope>NUCLEOTIDE SEQUENCE [LARGE SCALE GENOMIC DNA]</scope>
    <source>
        <strain evidence="4 5">SD</strain>
    </source>
</reference>
<gene>
    <name evidence="4" type="ORF">SK069_11260</name>
</gene>
<evidence type="ECO:0000256" key="1">
    <source>
        <dbReference type="ARBA" id="ARBA00007521"/>
    </source>
</evidence>
<dbReference type="RefSeq" id="WP_319954331.1">
    <property type="nucleotide sequence ID" value="NZ_JAXAVX010000005.1"/>
</dbReference>
<dbReference type="EC" id="3.1.-.-" evidence="3"/>
<evidence type="ECO:0000313" key="5">
    <source>
        <dbReference type="Proteomes" id="UP001277761"/>
    </source>
</evidence>
<organism evidence="4 5">
    <name type="scientific">Patulibacter brassicae</name>
    <dbReference type="NCBI Taxonomy" id="1705717"/>
    <lineage>
        <taxon>Bacteria</taxon>
        <taxon>Bacillati</taxon>
        <taxon>Actinomycetota</taxon>
        <taxon>Thermoleophilia</taxon>
        <taxon>Solirubrobacterales</taxon>
        <taxon>Patulibacteraceae</taxon>
        <taxon>Patulibacter</taxon>
    </lineage>
</organism>
<evidence type="ECO:0000313" key="4">
    <source>
        <dbReference type="EMBL" id="MDX8152175.1"/>
    </source>
</evidence>
<name>A0ABU4VL23_9ACTN</name>
<dbReference type="Gene3D" id="2.30.30.110">
    <property type="match status" value="1"/>
</dbReference>
<evidence type="ECO:0000256" key="3">
    <source>
        <dbReference type="PIRNR" id="PIRNR033490"/>
    </source>
</evidence>
<dbReference type="Pfam" id="PF02452">
    <property type="entry name" value="PemK_toxin"/>
    <property type="match status" value="1"/>
</dbReference>
<dbReference type="Proteomes" id="UP001277761">
    <property type="component" value="Unassembled WGS sequence"/>
</dbReference>
<comment type="function">
    <text evidence="3">Toxic component of a type II toxin-antitoxin (TA) system.</text>
</comment>
<comment type="caution">
    <text evidence="4">The sequence shown here is derived from an EMBL/GenBank/DDBJ whole genome shotgun (WGS) entry which is preliminary data.</text>
</comment>
<accession>A0ABU4VL23</accession>